<dbReference type="WBParaSite" id="ES5_v2.g13263.t1">
    <property type="protein sequence ID" value="ES5_v2.g13263.t1"/>
    <property type="gene ID" value="ES5_v2.g13263"/>
</dbReference>
<name>A0AC34F886_9BILA</name>
<organism evidence="1 2">
    <name type="scientific">Panagrolaimus sp. ES5</name>
    <dbReference type="NCBI Taxonomy" id="591445"/>
    <lineage>
        <taxon>Eukaryota</taxon>
        <taxon>Metazoa</taxon>
        <taxon>Ecdysozoa</taxon>
        <taxon>Nematoda</taxon>
        <taxon>Chromadorea</taxon>
        <taxon>Rhabditida</taxon>
        <taxon>Tylenchina</taxon>
        <taxon>Panagrolaimomorpha</taxon>
        <taxon>Panagrolaimoidea</taxon>
        <taxon>Panagrolaimidae</taxon>
        <taxon>Panagrolaimus</taxon>
    </lineage>
</organism>
<sequence>MRRHSPYNYAFSNPIKFVDPDGMEPQDWYKSKDGKTVQWFEGSGEQEGFNHVGASGQVKTKGADNEVVNLNANGIATNVSTGEAVTSSISGNTQIISKGNALLDNAGQASDLTGGVTSGLAATGLTRIGDNGSLHFETPNGGVFNGNRYVSTTSLTKIGSTIGKYAGPAGYAISAGQIGYGVYQDGGRFGSNTKVATAGVVGGMAGAWAGAAVGAKGGAAVGGGIGVFFFGAGAAPGAAIGGFIGGLGGAITGGYYGSEAAKKLVR</sequence>
<accession>A0AC34F886</accession>
<evidence type="ECO:0000313" key="1">
    <source>
        <dbReference type="Proteomes" id="UP000887579"/>
    </source>
</evidence>
<dbReference type="Proteomes" id="UP000887579">
    <property type="component" value="Unplaced"/>
</dbReference>
<evidence type="ECO:0000313" key="2">
    <source>
        <dbReference type="WBParaSite" id="ES5_v2.g13263.t1"/>
    </source>
</evidence>
<reference evidence="2" key="1">
    <citation type="submission" date="2022-11" db="UniProtKB">
        <authorList>
            <consortium name="WormBaseParasite"/>
        </authorList>
    </citation>
    <scope>IDENTIFICATION</scope>
</reference>
<proteinExistence type="predicted"/>
<protein>
    <submittedName>
        <fullName evidence="2">Uncharacterized protein</fullName>
    </submittedName>
</protein>